<dbReference type="InterPro" id="IPR011006">
    <property type="entry name" value="CheY-like_superfamily"/>
</dbReference>
<keyword evidence="5" id="KW-0804">Transcription</keyword>
<dbReference type="GO" id="GO:0003677">
    <property type="term" value="F:DNA binding"/>
    <property type="evidence" value="ECO:0007669"/>
    <property type="project" value="UniProtKB-KW"/>
</dbReference>
<protein>
    <submittedName>
        <fullName evidence="10">DNA-binding response OmpR family regulator</fullName>
    </submittedName>
</protein>
<keyword evidence="2" id="KW-0902">Two-component regulatory system</keyword>
<dbReference type="InterPro" id="IPR036388">
    <property type="entry name" value="WH-like_DNA-bd_sf"/>
</dbReference>
<dbReference type="InterPro" id="IPR039420">
    <property type="entry name" value="WalR-like"/>
</dbReference>
<dbReference type="PROSITE" id="PS51755">
    <property type="entry name" value="OMPR_PHOB"/>
    <property type="match status" value="1"/>
</dbReference>
<evidence type="ECO:0000313" key="10">
    <source>
        <dbReference type="EMBL" id="MDQ0115873.1"/>
    </source>
</evidence>
<dbReference type="Pfam" id="PF00486">
    <property type="entry name" value="Trans_reg_C"/>
    <property type="match status" value="1"/>
</dbReference>
<dbReference type="EMBL" id="JAUSSU010000013">
    <property type="protein sequence ID" value="MDQ0115873.1"/>
    <property type="molecule type" value="Genomic_DNA"/>
</dbReference>
<dbReference type="InterPro" id="IPR001789">
    <property type="entry name" value="Sig_transdc_resp-reg_receiver"/>
</dbReference>
<name>A0ABT9U894_PAEHA</name>
<evidence type="ECO:0000256" key="7">
    <source>
        <dbReference type="PROSITE-ProRule" id="PRU01091"/>
    </source>
</evidence>
<feature type="modified residue" description="4-aspartylphosphate" evidence="6">
    <location>
        <position position="57"/>
    </location>
</feature>
<feature type="DNA-binding region" description="OmpR/PhoB-type" evidence="7">
    <location>
        <begin position="130"/>
        <end position="228"/>
    </location>
</feature>
<dbReference type="PANTHER" id="PTHR48111">
    <property type="entry name" value="REGULATOR OF RPOS"/>
    <property type="match status" value="1"/>
</dbReference>
<reference evidence="10 11" key="1">
    <citation type="submission" date="2023-07" db="EMBL/GenBank/DDBJ databases">
        <title>Sorghum-associated microbial communities from plants grown in Nebraska, USA.</title>
        <authorList>
            <person name="Schachtman D."/>
        </authorList>
    </citation>
    <scope>NUCLEOTIDE SEQUENCE [LARGE SCALE GENOMIC DNA]</scope>
    <source>
        <strain evidence="10 11">CC482</strain>
    </source>
</reference>
<dbReference type="Gene3D" id="1.10.10.10">
    <property type="entry name" value="Winged helix-like DNA-binding domain superfamily/Winged helix DNA-binding domain"/>
    <property type="match status" value="1"/>
</dbReference>
<dbReference type="PROSITE" id="PS50110">
    <property type="entry name" value="RESPONSE_REGULATORY"/>
    <property type="match status" value="1"/>
</dbReference>
<evidence type="ECO:0000313" key="11">
    <source>
        <dbReference type="Proteomes" id="UP001229346"/>
    </source>
</evidence>
<dbReference type="InterPro" id="IPR001867">
    <property type="entry name" value="OmpR/PhoB-type_DNA-bd"/>
</dbReference>
<keyword evidence="3" id="KW-0805">Transcription regulation</keyword>
<evidence type="ECO:0000256" key="4">
    <source>
        <dbReference type="ARBA" id="ARBA00023125"/>
    </source>
</evidence>
<keyword evidence="1 6" id="KW-0597">Phosphoprotein</keyword>
<dbReference type="SMART" id="SM00448">
    <property type="entry name" value="REC"/>
    <property type="match status" value="1"/>
</dbReference>
<evidence type="ECO:0000256" key="6">
    <source>
        <dbReference type="PROSITE-ProRule" id="PRU00169"/>
    </source>
</evidence>
<evidence type="ECO:0000256" key="2">
    <source>
        <dbReference type="ARBA" id="ARBA00023012"/>
    </source>
</evidence>
<evidence type="ECO:0000256" key="1">
    <source>
        <dbReference type="ARBA" id="ARBA00022553"/>
    </source>
</evidence>
<evidence type="ECO:0000259" key="8">
    <source>
        <dbReference type="PROSITE" id="PS50110"/>
    </source>
</evidence>
<feature type="domain" description="OmpR/PhoB-type" evidence="9">
    <location>
        <begin position="130"/>
        <end position="228"/>
    </location>
</feature>
<dbReference type="Gene3D" id="3.40.50.2300">
    <property type="match status" value="1"/>
</dbReference>
<accession>A0ABT9U894</accession>
<dbReference type="Proteomes" id="UP001229346">
    <property type="component" value="Unassembled WGS sequence"/>
</dbReference>
<dbReference type="SUPFAM" id="SSF52172">
    <property type="entry name" value="CheY-like"/>
    <property type="match status" value="1"/>
</dbReference>
<dbReference type="RefSeq" id="WP_307207868.1">
    <property type="nucleotide sequence ID" value="NZ_JAUSSU010000013.1"/>
</dbReference>
<feature type="domain" description="Response regulatory" evidence="8">
    <location>
        <begin position="8"/>
        <end position="122"/>
    </location>
</feature>
<evidence type="ECO:0000259" key="9">
    <source>
        <dbReference type="PROSITE" id="PS51755"/>
    </source>
</evidence>
<comment type="caution">
    <text evidence="10">The sequence shown here is derived from an EMBL/GenBank/DDBJ whole genome shotgun (WGS) entry which is preliminary data.</text>
</comment>
<keyword evidence="11" id="KW-1185">Reference proteome</keyword>
<proteinExistence type="predicted"/>
<dbReference type="CDD" id="cd00383">
    <property type="entry name" value="trans_reg_C"/>
    <property type="match status" value="1"/>
</dbReference>
<dbReference type="Gene3D" id="6.10.250.690">
    <property type="match status" value="1"/>
</dbReference>
<organism evidence="10 11">
    <name type="scientific">Paenibacillus harenae</name>
    <dbReference type="NCBI Taxonomy" id="306543"/>
    <lineage>
        <taxon>Bacteria</taxon>
        <taxon>Bacillati</taxon>
        <taxon>Bacillota</taxon>
        <taxon>Bacilli</taxon>
        <taxon>Bacillales</taxon>
        <taxon>Paenibacillaceae</taxon>
        <taxon>Paenibacillus</taxon>
    </lineage>
</organism>
<dbReference type="PANTHER" id="PTHR48111:SF36">
    <property type="entry name" value="TRANSCRIPTIONAL REGULATORY PROTEIN CUTR"/>
    <property type="match status" value="1"/>
</dbReference>
<sequence>MKEVIIIRILIIEDEQDLLKALAKGLRLQGYAIDTAEDGLSGIELVTVNEYDLLILDLNLPAMDGLEVCRKVRALLPQLLIVMLTARSQPNDKIFGLDQGADDYMVKPFHFEELLARIRALFRRDMRGRDPHLRHGELLMDTTAKIVWRGTKRVELTRKEYGILEYLLRRPNETISAELLLEHVWDMNADPFSSTVRVHINSLRKKLRDAKNNVYIETVIGEGYRLGKPTAPHSMEESSFV</sequence>
<evidence type="ECO:0000256" key="3">
    <source>
        <dbReference type="ARBA" id="ARBA00023015"/>
    </source>
</evidence>
<dbReference type="Pfam" id="PF00072">
    <property type="entry name" value="Response_reg"/>
    <property type="match status" value="1"/>
</dbReference>
<dbReference type="SMART" id="SM00862">
    <property type="entry name" value="Trans_reg_C"/>
    <property type="match status" value="1"/>
</dbReference>
<evidence type="ECO:0000256" key="5">
    <source>
        <dbReference type="ARBA" id="ARBA00023163"/>
    </source>
</evidence>
<keyword evidence="4 7" id="KW-0238">DNA-binding</keyword>
<gene>
    <name evidence="10" type="ORF">J2T15_005341</name>
</gene>